<sequence>MNIARHVALIEELCFRPFPAEYGPSDVGFEGPGHHVAVLESEDGAAGDPAAWAVAVERLEKNRDALYEALAERWEEVDPWNLRTVLLRTAREEIPEPWAWLAARAGVAWLWEARGTGRWVAVAAIGRDPEEEPRLVVVVTETVPP</sequence>
<evidence type="ECO:0000313" key="1">
    <source>
        <dbReference type="EMBL" id="SDG25237.1"/>
    </source>
</evidence>
<evidence type="ECO:0000313" key="4">
    <source>
        <dbReference type="Proteomes" id="UP001432161"/>
    </source>
</evidence>
<dbReference type="EMBL" id="FNAX01000016">
    <property type="protein sequence ID" value="SDG25237.1"/>
    <property type="molecule type" value="Genomic_DNA"/>
</dbReference>
<evidence type="ECO:0000313" key="3">
    <source>
        <dbReference type="Proteomes" id="UP000198614"/>
    </source>
</evidence>
<reference evidence="1 3" key="1">
    <citation type="submission" date="2016-10" db="EMBL/GenBank/DDBJ databases">
        <authorList>
            <person name="de Groot N.N."/>
        </authorList>
    </citation>
    <scope>NUCLEOTIDE SEQUENCE [LARGE SCALE GENOMIC DNA]</scope>
    <source>
        <strain evidence="1 3">CGMCC 4.1859</strain>
    </source>
</reference>
<proteinExistence type="predicted"/>
<accession>A0A1G7SQ77</accession>
<name>A0A1G7SQ77_9ACTN</name>
<protein>
    <submittedName>
        <fullName evidence="1">Uncharacterized protein</fullName>
    </submittedName>
</protein>
<dbReference type="OrthoDB" id="3478947at2"/>
<evidence type="ECO:0000313" key="2">
    <source>
        <dbReference type="EMBL" id="WUR40748.1"/>
    </source>
</evidence>
<dbReference type="Proteomes" id="UP001432161">
    <property type="component" value="Chromosome"/>
</dbReference>
<dbReference type="Proteomes" id="UP000198614">
    <property type="component" value="Unassembled WGS sequence"/>
</dbReference>
<organism evidence="1 3">
    <name type="scientific">Streptomyces griseoaurantiacus</name>
    <dbReference type="NCBI Taxonomy" id="68213"/>
    <lineage>
        <taxon>Bacteria</taxon>
        <taxon>Bacillati</taxon>
        <taxon>Actinomycetota</taxon>
        <taxon>Actinomycetes</taxon>
        <taxon>Kitasatosporales</taxon>
        <taxon>Streptomycetaceae</taxon>
        <taxon>Streptomyces</taxon>
        <taxon>Streptomyces aurantiacus group</taxon>
    </lineage>
</organism>
<dbReference type="AlphaFoldDB" id="A0A1G7SQ77"/>
<keyword evidence="4" id="KW-1185">Reference proteome</keyword>
<gene>
    <name evidence="2" type="ORF">OHN36_28120</name>
    <name evidence="1" type="ORF">SAMN05216260_11692</name>
</gene>
<dbReference type="EMBL" id="CP108330">
    <property type="protein sequence ID" value="WUR40748.1"/>
    <property type="molecule type" value="Genomic_DNA"/>
</dbReference>
<reference evidence="2" key="2">
    <citation type="submission" date="2022-10" db="EMBL/GenBank/DDBJ databases">
        <title>The complete genomes of actinobacterial strains from the NBC collection.</title>
        <authorList>
            <person name="Joergensen T.S."/>
            <person name="Alvarez Arevalo M."/>
            <person name="Sterndorff E.B."/>
            <person name="Faurdal D."/>
            <person name="Vuksanovic O."/>
            <person name="Mourched A.-S."/>
            <person name="Charusanti P."/>
            <person name="Shaw S."/>
            <person name="Blin K."/>
            <person name="Weber T."/>
        </authorList>
    </citation>
    <scope>NUCLEOTIDE SEQUENCE</scope>
    <source>
        <strain evidence="2">NBC_00489</strain>
    </source>
</reference>